<evidence type="ECO:0000313" key="2">
    <source>
        <dbReference type="Proteomes" id="UP000193986"/>
    </source>
</evidence>
<dbReference type="InParanoid" id="A0A1Y2BF58"/>
<accession>A0A1Y2BF58</accession>
<keyword evidence="2" id="KW-1185">Reference proteome</keyword>
<organism evidence="1 2">
    <name type="scientific">Naematelia encephala</name>
    <dbReference type="NCBI Taxonomy" id="71784"/>
    <lineage>
        <taxon>Eukaryota</taxon>
        <taxon>Fungi</taxon>
        <taxon>Dikarya</taxon>
        <taxon>Basidiomycota</taxon>
        <taxon>Agaricomycotina</taxon>
        <taxon>Tremellomycetes</taxon>
        <taxon>Tremellales</taxon>
        <taxon>Naemateliaceae</taxon>
        <taxon>Naematelia</taxon>
    </lineage>
</organism>
<protein>
    <submittedName>
        <fullName evidence="1">Uncharacterized protein</fullName>
    </submittedName>
</protein>
<evidence type="ECO:0000313" key="1">
    <source>
        <dbReference type="EMBL" id="ORY33468.1"/>
    </source>
</evidence>
<name>A0A1Y2BF58_9TREE</name>
<comment type="caution">
    <text evidence="1">The sequence shown here is derived from an EMBL/GenBank/DDBJ whole genome shotgun (WGS) entry which is preliminary data.</text>
</comment>
<dbReference type="EMBL" id="MCFC01000006">
    <property type="protein sequence ID" value="ORY33468.1"/>
    <property type="molecule type" value="Genomic_DNA"/>
</dbReference>
<sequence length="516" mass="59166">MGAADSVAGWIGALAGGLVFQLWSITIRDDPSRWSYYSPYFSRFNPCGAECGESFLRLLPLVGKSQPVRPLDAATIYGAEIVPFDIRTRGRWRIKPEGWIQGQDPCWGLLDSVIGLRTPGNLLKSLWQPNERSGRSYNAYGNITIRFSKVFISVSPDIALLLAMTLRVEGQHSAGIDAQSPIIIPRYLWRGEEYEVNIDCSQGTSLFHWQPVQSERRDERLYRLLRATTDVIQYNRNAIRLAISVLMIWRDQKEHYINIGTDEDATPKAGSDKEQVSPWWGFSTEQTRYSYAAEWLNVIGVESYNVPTLWRVVPELQKRTTEPESNAFLRTGKYRNPHQDEGEQAGFSLMLECVAEIMPDGRPLVVADSLKDQLDLFNKELKERQVWVYGMVSPIFLTSTRSPFIFRSDLIRMDPRERIEYQCWIDRLETLATDDPQGSSLGNAILGQFVKEINPDRDHALAVREAFQNMLKRQHTPQLSWRDALAFSMTQLWIKWAWTSDLHRWRGQLGSEVLIG</sequence>
<dbReference type="Proteomes" id="UP000193986">
    <property type="component" value="Unassembled WGS sequence"/>
</dbReference>
<dbReference type="AlphaFoldDB" id="A0A1Y2BF58"/>
<gene>
    <name evidence="1" type="ORF">BCR39DRAFT_302890</name>
</gene>
<reference evidence="1 2" key="1">
    <citation type="submission" date="2016-07" db="EMBL/GenBank/DDBJ databases">
        <title>Pervasive Adenine N6-methylation of Active Genes in Fungi.</title>
        <authorList>
            <consortium name="DOE Joint Genome Institute"/>
            <person name="Mondo S.J."/>
            <person name="Dannebaum R.O."/>
            <person name="Kuo R.C."/>
            <person name="Labutti K."/>
            <person name="Haridas S."/>
            <person name="Kuo A."/>
            <person name="Salamov A."/>
            <person name="Ahrendt S.R."/>
            <person name="Lipzen A."/>
            <person name="Sullivan W."/>
            <person name="Andreopoulos W.B."/>
            <person name="Clum A."/>
            <person name="Lindquist E."/>
            <person name="Daum C."/>
            <person name="Ramamoorthy G.K."/>
            <person name="Gryganskyi A."/>
            <person name="Culley D."/>
            <person name="Magnuson J.K."/>
            <person name="James T.Y."/>
            <person name="O'Malley M.A."/>
            <person name="Stajich J.E."/>
            <person name="Spatafora J.W."/>
            <person name="Visel A."/>
            <person name="Grigoriev I.V."/>
        </authorList>
    </citation>
    <scope>NUCLEOTIDE SEQUENCE [LARGE SCALE GENOMIC DNA]</scope>
    <source>
        <strain evidence="1 2">68-887.2</strain>
    </source>
</reference>
<proteinExistence type="predicted"/>